<dbReference type="PROSITE" id="PS50850">
    <property type="entry name" value="MFS"/>
    <property type="match status" value="1"/>
</dbReference>
<feature type="transmembrane region" description="Helical" evidence="6">
    <location>
        <begin position="172"/>
        <end position="195"/>
    </location>
</feature>
<keyword evidence="2" id="KW-1003">Cell membrane</keyword>
<evidence type="ECO:0000256" key="4">
    <source>
        <dbReference type="ARBA" id="ARBA00022989"/>
    </source>
</evidence>
<feature type="transmembrane region" description="Helical" evidence="6">
    <location>
        <begin position="352"/>
        <end position="371"/>
    </location>
</feature>
<dbReference type="GeneID" id="40268154"/>
<gene>
    <name evidence="8" type="ORF">FEJ81_22740</name>
</gene>
<reference evidence="9" key="1">
    <citation type="submission" date="2019-05" db="EMBL/GenBank/DDBJ databases">
        <title>Genome sequence and methylation pattern of the halophilic Archaeon Natrinema versiforme BOL5-4.</title>
        <authorList>
            <person name="DasSarma P."/>
            <person name="Anton B.P."/>
            <person name="DasSarma S.L."/>
            <person name="Martinez F.L."/>
            <person name="Guzman D."/>
            <person name="Roberts R.J."/>
            <person name="DasSarma S."/>
        </authorList>
    </citation>
    <scope>NUCLEOTIDE SEQUENCE [LARGE SCALE GENOMIC DNA]</scope>
    <source>
        <strain evidence="9">BOL5-4</strain>
        <plasmid evidence="9">pnve414</plasmid>
    </source>
</reference>
<evidence type="ECO:0000256" key="3">
    <source>
        <dbReference type="ARBA" id="ARBA00022692"/>
    </source>
</evidence>
<keyword evidence="4 6" id="KW-1133">Transmembrane helix</keyword>
<dbReference type="Pfam" id="PF07690">
    <property type="entry name" value="MFS_1"/>
    <property type="match status" value="1"/>
</dbReference>
<dbReference type="Proteomes" id="UP000302218">
    <property type="component" value="Plasmid pNVE414"/>
</dbReference>
<dbReference type="Gene3D" id="1.20.1250.20">
    <property type="entry name" value="MFS general substrate transporter like domains"/>
    <property type="match status" value="2"/>
</dbReference>
<protein>
    <submittedName>
        <fullName evidence="8">MFS transporter</fullName>
    </submittedName>
</protein>
<name>A0A4P8WNW7_9EURY</name>
<feature type="transmembrane region" description="Helical" evidence="6">
    <location>
        <begin position="94"/>
        <end position="121"/>
    </location>
</feature>
<keyword evidence="3 6" id="KW-0812">Transmembrane</keyword>
<dbReference type="InterPro" id="IPR036259">
    <property type="entry name" value="MFS_trans_sf"/>
</dbReference>
<feature type="transmembrane region" description="Helical" evidence="6">
    <location>
        <begin position="60"/>
        <end position="82"/>
    </location>
</feature>
<dbReference type="RefSeq" id="WP_138247462.1">
    <property type="nucleotide sequence ID" value="NZ_CP040332.1"/>
</dbReference>
<evidence type="ECO:0000259" key="7">
    <source>
        <dbReference type="PROSITE" id="PS50850"/>
    </source>
</evidence>
<dbReference type="GO" id="GO:0022857">
    <property type="term" value="F:transmembrane transporter activity"/>
    <property type="evidence" value="ECO:0007669"/>
    <property type="project" value="InterPro"/>
</dbReference>
<proteinExistence type="predicted"/>
<keyword evidence="5 6" id="KW-0472">Membrane</keyword>
<evidence type="ECO:0000256" key="5">
    <source>
        <dbReference type="ARBA" id="ARBA00023136"/>
    </source>
</evidence>
<feature type="transmembrane region" description="Helical" evidence="6">
    <location>
        <begin position="21"/>
        <end position="40"/>
    </location>
</feature>
<evidence type="ECO:0000256" key="2">
    <source>
        <dbReference type="ARBA" id="ARBA00022475"/>
    </source>
</evidence>
<dbReference type="InterPro" id="IPR020846">
    <property type="entry name" value="MFS_dom"/>
</dbReference>
<dbReference type="PANTHER" id="PTHR43124">
    <property type="entry name" value="PURINE EFFLUX PUMP PBUE"/>
    <property type="match status" value="1"/>
</dbReference>
<sequence length="398" mass="41900">MRYIPAVERAVGELWSGGRGKILLAVAFGWFLSISVRMIYPAVLPHIRGTYDLTLTTSGFLLTVLWIAYASGQLPGGILADWIGERPLLITSSLLAAAMLALVIVADSAVILFSATALFGAGTALYGVSRFTILEKTYSEQLGTATGATMAAGDIGNAVMPPAAGFIATAMAWQYGFGLTVPLFLLAAVGLWATLPKRMSAATSLRESIALGDILSTLSQPIVLRGTILLVLWAVIIQAFMGFYPTYLIDVKGASARITTALFGFFFALGILMKPVAGRAYDSIGVRIPLLALMSVASLALAALPFVEAVWLFVPVTVLASSLLGFETIVISDLTRRLPEGTQGTNLGALRTVYLALGALSPVLFGAIAEQGYFDEAFLGIAGLAAIVALTVFASIDY</sequence>
<evidence type="ECO:0000256" key="6">
    <source>
        <dbReference type="SAM" id="Phobius"/>
    </source>
</evidence>
<dbReference type="InterPro" id="IPR011701">
    <property type="entry name" value="MFS"/>
</dbReference>
<dbReference type="InterPro" id="IPR050189">
    <property type="entry name" value="MFS_Efflux_Transporters"/>
</dbReference>
<feature type="transmembrane region" description="Helical" evidence="6">
    <location>
        <begin position="310"/>
        <end position="331"/>
    </location>
</feature>
<dbReference type="EMBL" id="CP040332">
    <property type="protein sequence ID" value="QCS45075.1"/>
    <property type="molecule type" value="Genomic_DNA"/>
</dbReference>
<feature type="transmembrane region" description="Helical" evidence="6">
    <location>
        <begin position="228"/>
        <end position="248"/>
    </location>
</feature>
<feature type="domain" description="Major facilitator superfamily (MFS) profile" evidence="7">
    <location>
        <begin position="22"/>
        <end position="398"/>
    </location>
</feature>
<evidence type="ECO:0000313" key="9">
    <source>
        <dbReference type="Proteomes" id="UP000302218"/>
    </source>
</evidence>
<evidence type="ECO:0000256" key="1">
    <source>
        <dbReference type="ARBA" id="ARBA00004651"/>
    </source>
</evidence>
<geneLocation type="plasmid" evidence="9">
    <name>pnve414</name>
</geneLocation>
<dbReference type="GO" id="GO:0005886">
    <property type="term" value="C:plasma membrane"/>
    <property type="evidence" value="ECO:0007669"/>
    <property type="project" value="UniProtKB-SubCell"/>
</dbReference>
<dbReference type="SUPFAM" id="SSF103473">
    <property type="entry name" value="MFS general substrate transporter"/>
    <property type="match status" value="1"/>
</dbReference>
<dbReference type="PANTHER" id="PTHR43124:SF3">
    <property type="entry name" value="CHLORAMPHENICOL EFFLUX PUMP RV0191"/>
    <property type="match status" value="1"/>
</dbReference>
<comment type="subcellular location">
    <subcellularLocation>
        <location evidence="1">Cell membrane</location>
        <topology evidence="1">Multi-pass membrane protein</topology>
    </subcellularLocation>
</comment>
<feature type="transmembrane region" description="Helical" evidence="6">
    <location>
        <begin position="254"/>
        <end position="272"/>
    </location>
</feature>
<organism evidence="8 9">
    <name type="scientific">Natrinema versiforme</name>
    <dbReference type="NCBI Taxonomy" id="88724"/>
    <lineage>
        <taxon>Archaea</taxon>
        <taxon>Methanobacteriati</taxon>
        <taxon>Methanobacteriota</taxon>
        <taxon>Stenosarchaea group</taxon>
        <taxon>Halobacteria</taxon>
        <taxon>Halobacteriales</taxon>
        <taxon>Natrialbaceae</taxon>
        <taxon>Natrinema</taxon>
    </lineage>
</organism>
<evidence type="ECO:0000313" key="8">
    <source>
        <dbReference type="EMBL" id="QCS45075.1"/>
    </source>
</evidence>
<keyword evidence="8" id="KW-0614">Plasmid</keyword>
<feature type="transmembrane region" description="Helical" evidence="6">
    <location>
        <begin position="284"/>
        <end position="304"/>
    </location>
</feature>
<dbReference type="AlphaFoldDB" id="A0A4P8WNW7"/>
<dbReference type="KEGG" id="nvr:FEJ81_22740"/>
<feature type="transmembrane region" description="Helical" evidence="6">
    <location>
        <begin position="377"/>
        <end position="396"/>
    </location>
</feature>
<accession>A0A4P8WNW7</accession>
<dbReference type="OrthoDB" id="204820at2157"/>